<dbReference type="PANTHER" id="PTHR39430">
    <property type="entry name" value="MEMBRANE-ASSOCIATED PROTEASE-RELATED"/>
    <property type="match status" value="1"/>
</dbReference>
<gene>
    <name evidence="3" type="ORF">FJV41_29715</name>
</gene>
<feature type="transmembrane region" description="Helical" evidence="1">
    <location>
        <begin position="138"/>
        <end position="155"/>
    </location>
</feature>
<feature type="transmembrane region" description="Helical" evidence="1">
    <location>
        <begin position="65"/>
        <end position="83"/>
    </location>
</feature>
<dbReference type="GO" id="GO:0004175">
    <property type="term" value="F:endopeptidase activity"/>
    <property type="evidence" value="ECO:0007669"/>
    <property type="project" value="UniProtKB-ARBA"/>
</dbReference>
<feature type="transmembrane region" description="Helical" evidence="1">
    <location>
        <begin position="36"/>
        <end position="53"/>
    </location>
</feature>
<dbReference type="InterPro" id="IPR003675">
    <property type="entry name" value="Rce1/LyrA-like_dom"/>
</dbReference>
<name>A0A540WTH9_9BACT</name>
<keyword evidence="1" id="KW-1133">Transmembrane helix</keyword>
<protein>
    <submittedName>
        <fullName evidence="3">CPBP family intramembrane metalloprotease</fullName>
    </submittedName>
</protein>
<keyword evidence="4" id="KW-1185">Reference proteome</keyword>
<dbReference type="OrthoDB" id="193898at2"/>
<keyword evidence="3" id="KW-0645">Protease</keyword>
<feature type="transmembrane region" description="Helical" evidence="1">
    <location>
        <begin position="267"/>
        <end position="289"/>
    </location>
</feature>
<dbReference type="GO" id="GO:0008237">
    <property type="term" value="F:metallopeptidase activity"/>
    <property type="evidence" value="ECO:0007669"/>
    <property type="project" value="UniProtKB-KW"/>
</dbReference>
<keyword evidence="1" id="KW-0472">Membrane</keyword>
<accession>A0A540WTH9</accession>
<feature type="domain" description="CAAX prenyl protease 2/Lysostaphin resistance protein A-like" evidence="2">
    <location>
        <begin position="142"/>
        <end position="236"/>
    </location>
</feature>
<dbReference type="PANTHER" id="PTHR39430:SF1">
    <property type="entry name" value="PROTEASE"/>
    <property type="match status" value="1"/>
</dbReference>
<dbReference type="EMBL" id="VIFM01000144">
    <property type="protein sequence ID" value="TQF12321.1"/>
    <property type="molecule type" value="Genomic_DNA"/>
</dbReference>
<feature type="transmembrane region" description="Helical" evidence="1">
    <location>
        <begin position="175"/>
        <end position="192"/>
    </location>
</feature>
<dbReference type="Proteomes" id="UP000315369">
    <property type="component" value="Unassembled WGS sequence"/>
</dbReference>
<evidence type="ECO:0000313" key="3">
    <source>
        <dbReference type="EMBL" id="TQF12321.1"/>
    </source>
</evidence>
<organism evidence="3 4">
    <name type="scientific">Myxococcus llanfairpwllgwyngyllgogerychwyrndrobwllllantysiliogogogochensis</name>
    <dbReference type="NCBI Taxonomy" id="2590453"/>
    <lineage>
        <taxon>Bacteria</taxon>
        <taxon>Pseudomonadati</taxon>
        <taxon>Myxococcota</taxon>
        <taxon>Myxococcia</taxon>
        <taxon>Myxococcales</taxon>
        <taxon>Cystobacterineae</taxon>
        <taxon>Myxococcaceae</taxon>
        <taxon>Myxococcus</taxon>
    </lineage>
</organism>
<dbReference type="GO" id="GO:0080120">
    <property type="term" value="P:CAAX-box protein maturation"/>
    <property type="evidence" value="ECO:0007669"/>
    <property type="project" value="UniProtKB-ARBA"/>
</dbReference>
<proteinExistence type="predicted"/>
<feature type="transmembrane region" description="Helical" evidence="1">
    <location>
        <begin position="104"/>
        <end position="126"/>
    </location>
</feature>
<dbReference type="GO" id="GO:0006508">
    <property type="term" value="P:proteolysis"/>
    <property type="evidence" value="ECO:0007669"/>
    <property type="project" value="UniProtKB-KW"/>
</dbReference>
<dbReference type="AlphaFoldDB" id="A0A540WTH9"/>
<keyword evidence="1" id="KW-0812">Transmembrane</keyword>
<evidence type="ECO:0000256" key="1">
    <source>
        <dbReference type="SAM" id="Phobius"/>
    </source>
</evidence>
<keyword evidence="3" id="KW-0378">Hydrolase</keyword>
<keyword evidence="3" id="KW-0482">Metalloprotease</keyword>
<feature type="transmembrane region" description="Helical" evidence="1">
    <location>
        <begin position="198"/>
        <end position="219"/>
    </location>
</feature>
<sequence length="312" mass="33433">MMSPCSAEEPSPTERSRPMKSIFINSERRLRNGWKVLGSVALSVALILGLVLLQKQLPVELRRIVSGPLCAFFGVLLSSWLCLRLEREPLSSLGILPVRRSARDFGLGILGGAALVGAVAAVVFSLDGFHLERAASNGAAAIFKVSWFMLGVALFEETLFHGYAFQRAIRGMGPMWTQLVFAAVFSLAHAFNPGMDGGARTVALTATFLAGWMLGLCYLRTGGLALPVGVHVGWNGLLGLLGFGVSGEEFKGMWMPVFHGQPEWLTGGRYGLEASVVTLVVLCLFILALSRWKGTRQSEAPTPLTGAQGQGA</sequence>
<evidence type="ECO:0000313" key="4">
    <source>
        <dbReference type="Proteomes" id="UP000315369"/>
    </source>
</evidence>
<dbReference type="Pfam" id="PF02517">
    <property type="entry name" value="Rce1-like"/>
    <property type="match status" value="1"/>
</dbReference>
<evidence type="ECO:0000259" key="2">
    <source>
        <dbReference type="Pfam" id="PF02517"/>
    </source>
</evidence>
<feature type="transmembrane region" description="Helical" evidence="1">
    <location>
        <begin position="226"/>
        <end position="247"/>
    </location>
</feature>
<reference evidence="3 4" key="1">
    <citation type="submission" date="2019-06" db="EMBL/GenBank/DDBJ databases">
        <authorList>
            <person name="Livingstone P."/>
            <person name="Whitworth D."/>
        </authorList>
    </citation>
    <scope>NUCLEOTIDE SEQUENCE [LARGE SCALE GENOMIC DNA]</scope>
    <source>
        <strain evidence="3 4">AM401</strain>
    </source>
</reference>
<comment type="caution">
    <text evidence="3">The sequence shown here is derived from an EMBL/GenBank/DDBJ whole genome shotgun (WGS) entry which is preliminary data.</text>
</comment>